<dbReference type="Proteomes" id="UP000005798">
    <property type="component" value="Unassembled WGS sequence"/>
</dbReference>
<evidence type="ECO:0000313" key="3">
    <source>
        <dbReference type="Proteomes" id="UP000005798"/>
    </source>
</evidence>
<dbReference type="EMBL" id="ABFX02000008">
    <property type="protein sequence ID" value="EDS18088.1"/>
    <property type="molecule type" value="Genomic_DNA"/>
</dbReference>
<dbReference type="PANTHER" id="PTHR34135:SF2">
    <property type="entry name" value="LYSOZYME"/>
    <property type="match status" value="1"/>
</dbReference>
<dbReference type="PANTHER" id="PTHR34135">
    <property type="entry name" value="LYSOZYME"/>
    <property type="match status" value="1"/>
</dbReference>
<evidence type="ECO:0000313" key="2">
    <source>
        <dbReference type="EMBL" id="EDS18088.1"/>
    </source>
</evidence>
<protein>
    <submittedName>
        <fullName evidence="2">Glycosyl hydrolase family 25</fullName>
    </submittedName>
</protein>
<dbReference type="Gene3D" id="3.20.20.80">
    <property type="entry name" value="Glycosidases"/>
    <property type="match status" value="1"/>
</dbReference>
<comment type="caution">
    <text evidence="2">The sequence shown here is derived from an EMBL/GenBank/DDBJ whole genome shotgun (WGS) entry which is preliminary data.</text>
</comment>
<accession>B0N8F0</accession>
<reference evidence="2" key="1">
    <citation type="submission" date="2007-11" db="EMBL/GenBank/DDBJ databases">
        <authorList>
            <person name="Fulton L."/>
            <person name="Clifton S."/>
            <person name="Fulton B."/>
            <person name="Xu J."/>
            <person name="Minx P."/>
            <person name="Pepin K.H."/>
            <person name="Johnson M."/>
            <person name="Thiruvilangam P."/>
            <person name="Bhonagiri V."/>
            <person name="Nash W.E."/>
            <person name="Mardis E.R."/>
            <person name="Wilson R.K."/>
        </authorList>
    </citation>
    <scope>NUCLEOTIDE SEQUENCE [LARGE SCALE GENOMIC DNA]</scope>
    <source>
        <strain evidence="2">DSM 1402</strain>
    </source>
</reference>
<dbReference type="InterPro" id="IPR002053">
    <property type="entry name" value="Glyco_hydro_25"/>
</dbReference>
<dbReference type="Pfam" id="PF01183">
    <property type="entry name" value="Glyco_hydro_25"/>
    <property type="match status" value="1"/>
</dbReference>
<keyword evidence="2" id="KW-0378">Hydrolase</keyword>
<dbReference type="GO" id="GO:0016998">
    <property type="term" value="P:cell wall macromolecule catabolic process"/>
    <property type="evidence" value="ECO:0007669"/>
    <property type="project" value="InterPro"/>
</dbReference>
<dbReference type="SUPFAM" id="SSF51445">
    <property type="entry name" value="(Trans)glycosidases"/>
    <property type="match status" value="1"/>
</dbReference>
<dbReference type="GO" id="GO:0009253">
    <property type="term" value="P:peptidoglycan catabolic process"/>
    <property type="evidence" value="ECO:0007669"/>
    <property type="project" value="InterPro"/>
</dbReference>
<dbReference type="GO" id="GO:0003796">
    <property type="term" value="F:lysozyme activity"/>
    <property type="evidence" value="ECO:0007669"/>
    <property type="project" value="InterPro"/>
</dbReference>
<dbReference type="SUPFAM" id="SSF158634">
    <property type="entry name" value="RPA2825-like"/>
    <property type="match status" value="1"/>
</dbReference>
<dbReference type="HOGENOM" id="CLU_044973_1_0_9"/>
<organism evidence="2 3">
    <name type="scientific">Thomasclavelia ramosa DSM 1402</name>
    <dbReference type="NCBI Taxonomy" id="445974"/>
    <lineage>
        <taxon>Bacteria</taxon>
        <taxon>Bacillati</taxon>
        <taxon>Bacillota</taxon>
        <taxon>Erysipelotrichia</taxon>
        <taxon>Erysipelotrichales</taxon>
        <taxon>Coprobacillaceae</taxon>
        <taxon>Thomasclavelia</taxon>
    </lineage>
</organism>
<dbReference type="eggNOG" id="COG3757">
    <property type="taxonomic scope" value="Bacteria"/>
</dbReference>
<evidence type="ECO:0000256" key="1">
    <source>
        <dbReference type="ARBA" id="ARBA00010646"/>
    </source>
</evidence>
<gene>
    <name evidence="2" type="ORF">CLORAM_02884</name>
</gene>
<comment type="similarity">
    <text evidence="1">Belongs to the glycosyl hydrolase 25 family.</text>
</comment>
<keyword evidence="3" id="KW-1185">Reference proteome</keyword>
<dbReference type="GO" id="GO:0016052">
    <property type="term" value="P:carbohydrate catabolic process"/>
    <property type="evidence" value="ECO:0007669"/>
    <property type="project" value="TreeGrafter"/>
</dbReference>
<proteinExistence type="inferred from homology"/>
<dbReference type="CDD" id="cd06414">
    <property type="entry name" value="GH25_LytC-like"/>
    <property type="match status" value="1"/>
</dbReference>
<dbReference type="PROSITE" id="PS51904">
    <property type="entry name" value="GLYCOSYL_HYDROL_F25_2"/>
    <property type="match status" value="1"/>
</dbReference>
<dbReference type="InterPro" id="IPR017853">
    <property type="entry name" value="GH"/>
</dbReference>
<name>B0N8F0_9FIRM</name>
<reference evidence="2" key="2">
    <citation type="submission" date="2014-06" db="EMBL/GenBank/DDBJ databases">
        <title>Draft genome sequence of Clostridium ramosum(DSM 1402).</title>
        <authorList>
            <person name="Sudarsanam P."/>
            <person name="Ley R."/>
            <person name="Guruge J."/>
            <person name="Turnbaugh P.J."/>
            <person name="Mahowald M."/>
            <person name="Liep D."/>
            <person name="Gordon J."/>
        </authorList>
    </citation>
    <scope>NUCLEOTIDE SEQUENCE</scope>
    <source>
        <strain evidence="2">DSM 1402</strain>
    </source>
</reference>
<dbReference type="AlphaFoldDB" id="B0N8F0"/>
<sequence length="359" mass="41036">MIKKSRKSHIFDNCSYIINGGGRMTTHGIDVSQYQGVIDWEIVQDRVDFAILRCGFGQDRTDQDDRLFKRNADECTRLGIPFGVYLYSYAKNSSDARGEAQHVLRLVKNYKMAYPVYYDLEDNNTTGKQSNDVIANIAKTFADELEANGYYVGMYASLYWWNTKLTDPIFDNYTRWVANYAAELNYDKPYDMWQYSSTGWVQGVPTIVDMNYCYADFPAIIKRAGKNNFDIDTAVEQYKLGDTVRFSYVFLTSESSNPLRPYRNVGKITRIVKNTRNPYLIGNDQGWVNDQVIEGRVSYLSNPNYVGDSLVGALQQINVDTSFENRQHLAKLNGITNYVGSAAQNLQLLQLLKEGKLIS</sequence>